<sequence length="227" mass="25693">MKTIKYLTHSFTISFICLISILCSQKLLAQDWRFQVGINSAQFRFNNPINSTAHSFQPEAGLHLSIAHNRPLVDSSKTKSAFVRKLLFQWGIHLNEFNSSGVVQNIPFSYTTTYAGLKSGLRMRSNLGKGFAISYTGLLQVSQLIMGNQKMGVHTYNLQGNNQFDRLQFHLGAELQILKKLNAQTDLFIYFSDSWQLNTIQKDGSQFAINPTSFGFGLHYSPFNSHE</sequence>
<organism evidence="1 2">
    <name type="scientific">Aquirufa novilacunae</name>
    <dbReference type="NCBI Taxonomy" id="3139305"/>
    <lineage>
        <taxon>Bacteria</taxon>
        <taxon>Pseudomonadati</taxon>
        <taxon>Bacteroidota</taxon>
        <taxon>Cytophagia</taxon>
        <taxon>Cytophagales</taxon>
        <taxon>Flectobacillaceae</taxon>
        <taxon>Aquirufa</taxon>
    </lineage>
</organism>
<protein>
    <recommendedName>
        <fullName evidence="3">DUF3575 domain-containing protein</fullName>
    </recommendedName>
</protein>
<dbReference type="EMBL" id="JBEWZG010000001">
    <property type="protein sequence ID" value="MFL0205799.1"/>
    <property type="molecule type" value="Genomic_DNA"/>
</dbReference>
<evidence type="ECO:0008006" key="3">
    <source>
        <dbReference type="Google" id="ProtNLM"/>
    </source>
</evidence>
<evidence type="ECO:0000313" key="2">
    <source>
        <dbReference type="Proteomes" id="UP001623559"/>
    </source>
</evidence>
<reference evidence="1 2" key="1">
    <citation type="submission" date="2024-07" db="EMBL/GenBank/DDBJ databases">
        <authorList>
            <person name="Pitt A."/>
            <person name="Hahn M.W."/>
        </authorList>
    </citation>
    <scope>NUCLEOTIDE SEQUENCE [LARGE SCALE GENOMIC DNA]</scope>
    <source>
        <strain evidence="1 2">2-AUSEE-184A6</strain>
    </source>
</reference>
<comment type="caution">
    <text evidence="1">The sequence shown here is derived from an EMBL/GenBank/DDBJ whole genome shotgun (WGS) entry which is preliminary data.</text>
</comment>
<dbReference type="RefSeq" id="WP_406777378.1">
    <property type="nucleotide sequence ID" value="NZ_JBEWZG010000001.1"/>
</dbReference>
<accession>A0ABW8SUC3</accession>
<gene>
    <name evidence="1" type="ORF">V7S74_03510</name>
</gene>
<dbReference type="Proteomes" id="UP001623559">
    <property type="component" value="Unassembled WGS sequence"/>
</dbReference>
<name>A0ABW8SUC3_9BACT</name>
<proteinExistence type="predicted"/>
<evidence type="ECO:0000313" key="1">
    <source>
        <dbReference type="EMBL" id="MFL0205799.1"/>
    </source>
</evidence>